<sequence>MESLALLATLIVSLTVLGGPISLALTFLPQRLLPLAIIKLLALAIALIAIFIGVMLIINVNSIGSRVMAIFGITTAAIAIYRIIKIIPKIK</sequence>
<dbReference type="OrthoDB" id="9919845at2"/>
<keyword evidence="3" id="KW-1185">Reference proteome</keyword>
<keyword evidence="1" id="KW-1133">Transmembrane helix</keyword>
<dbReference type="KEGG" id="nab:B1sIIB91_01225"/>
<keyword evidence="1" id="KW-0812">Transmembrane</keyword>
<accession>A0A249L3B6</accession>
<dbReference type="AlphaFoldDB" id="A0A249L3B6"/>
<feature type="transmembrane region" description="Helical" evidence="1">
    <location>
        <begin position="40"/>
        <end position="60"/>
    </location>
</feature>
<keyword evidence="1" id="KW-0472">Membrane</keyword>
<protein>
    <submittedName>
        <fullName evidence="2">Uncharacterized protein</fullName>
    </submittedName>
</protein>
<evidence type="ECO:0000313" key="3">
    <source>
        <dbReference type="Proteomes" id="UP000217210"/>
    </source>
</evidence>
<dbReference type="RefSeq" id="WP_150123733.1">
    <property type="nucleotide sequence ID" value="NZ_CP016779.1"/>
</dbReference>
<feature type="transmembrane region" description="Helical" evidence="1">
    <location>
        <begin position="6"/>
        <end position="28"/>
    </location>
</feature>
<organism evidence="2 3">
    <name type="scientific">Candidatus Nanopelagicus abundans</name>
    <dbReference type="NCBI Taxonomy" id="1884916"/>
    <lineage>
        <taxon>Bacteria</taxon>
        <taxon>Bacillati</taxon>
        <taxon>Actinomycetota</taxon>
        <taxon>Actinomycetes</taxon>
        <taxon>Candidatus Nanopelagicales</taxon>
        <taxon>Candidatus Nanopelagicaceae</taxon>
        <taxon>Candidatus Nanopelagicus</taxon>
    </lineage>
</organism>
<feature type="transmembrane region" description="Helical" evidence="1">
    <location>
        <begin position="66"/>
        <end position="84"/>
    </location>
</feature>
<dbReference type="Proteomes" id="UP000217210">
    <property type="component" value="Chromosome"/>
</dbReference>
<name>A0A249L3B6_9ACTN</name>
<evidence type="ECO:0000256" key="1">
    <source>
        <dbReference type="SAM" id="Phobius"/>
    </source>
</evidence>
<gene>
    <name evidence="2" type="ORF">B1sIIB91_01225</name>
</gene>
<evidence type="ECO:0000313" key="2">
    <source>
        <dbReference type="EMBL" id="ASY23553.1"/>
    </source>
</evidence>
<proteinExistence type="predicted"/>
<reference evidence="2 3" key="1">
    <citation type="submission" date="2016-07" db="EMBL/GenBank/DDBJ databases">
        <title>High microdiversification within the ubiquitous acI lineage of Actinobacteria.</title>
        <authorList>
            <person name="Neuenschwander S.M."/>
            <person name="Salcher M."/>
            <person name="Ghai R."/>
            <person name="Pernthaler J."/>
        </authorList>
    </citation>
    <scope>NUCLEOTIDE SEQUENCE [LARGE SCALE GENOMIC DNA]</scope>
    <source>
        <strain evidence="2">MMS-IIB-91</strain>
    </source>
</reference>
<dbReference type="EMBL" id="CP016779">
    <property type="protein sequence ID" value="ASY23553.1"/>
    <property type="molecule type" value="Genomic_DNA"/>
</dbReference>